<organism evidence="3 4">
    <name type="scientific">Maritalea mediterranea</name>
    <dbReference type="NCBI Taxonomy" id="2909667"/>
    <lineage>
        <taxon>Bacteria</taxon>
        <taxon>Pseudomonadati</taxon>
        <taxon>Pseudomonadota</taxon>
        <taxon>Alphaproteobacteria</taxon>
        <taxon>Hyphomicrobiales</taxon>
        <taxon>Devosiaceae</taxon>
        <taxon>Maritalea</taxon>
    </lineage>
</organism>
<evidence type="ECO:0000313" key="3">
    <source>
        <dbReference type="EMBL" id="MCF4098708.1"/>
    </source>
</evidence>
<keyword evidence="3" id="KW-0808">Transferase</keyword>
<feature type="transmembrane region" description="Helical" evidence="1">
    <location>
        <begin position="276"/>
        <end position="298"/>
    </location>
</feature>
<reference evidence="3 4" key="1">
    <citation type="submission" date="2022-01" db="EMBL/GenBank/DDBJ databases">
        <title>Maritalea mediterranea sp. nov., isolated from marine plastic residues from the Malva-rosa beach (Valencia, Spain).</title>
        <authorList>
            <person name="Vidal-Verdu A."/>
            <person name="Molina-Menor E."/>
            <person name="Pascual J."/>
            <person name="Pereto J."/>
            <person name="Porcar M."/>
        </authorList>
    </citation>
    <scope>NUCLEOTIDE SEQUENCE [LARGE SCALE GENOMIC DNA]</scope>
    <source>
        <strain evidence="3 4">P4.10X</strain>
    </source>
</reference>
<name>A0ABS9E752_9HYPH</name>
<comment type="caution">
    <text evidence="3">The sequence shown here is derived from an EMBL/GenBank/DDBJ whole genome shotgun (WGS) entry which is preliminary data.</text>
</comment>
<sequence>MKLSKLVHKINLAVGIYAISILIVMAFAFSNFYILHVAGNAANNVQWEGESNLVRNEVVLQIQQSASVQSEVSYWDESVIELYGADPDPEFIEYEMADWFWEDNFVRHATVIDEDGAPQISIFEGEQVAAGDMQSFVDAHADLVKAATANYFDLRKARGVGYATFGDPIYHQQPLYAADFRTFEGETGIVVAQAIVPDFELSIPDGNPKTLLTFHMLDQELFTAISEQLGLKNFQILPSSAVPDGATTMNVGGTANEPISASWTVAQPSQNIWDQVLPVFTLIFGAIAFGLLVIALLYGRVANQVQKSEEKNRFLAQHDALTGLPNRLQFDNELDKIIAEGALDRCAILCMDLDKFKAVNDTYGHQAGDAVIRTVAQRVAKIIDDKGMAARVGGDEFIILLRDGLDEASVMMLCDTIIESVCEDVVFDNGRAAVGASIGVAWWPDDAMTAKTVIRSADEALYRAKTGGRGQACQAIPEVDTKAASA</sequence>
<evidence type="ECO:0000259" key="2">
    <source>
        <dbReference type="PROSITE" id="PS50887"/>
    </source>
</evidence>
<dbReference type="NCBIfam" id="TIGR00254">
    <property type="entry name" value="GGDEF"/>
    <property type="match status" value="1"/>
</dbReference>
<dbReference type="Gene3D" id="3.30.70.270">
    <property type="match status" value="1"/>
</dbReference>
<dbReference type="EC" id="2.7.7.65" evidence="3"/>
<dbReference type="InterPro" id="IPR029787">
    <property type="entry name" value="Nucleotide_cyclase"/>
</dbReference>
<dbReference type="PROSITE" id="PS50887">
    <property type="entry name" value="GGDEF"/>
    <property type="match status" value="1"/>
</dbReference>
<dbReference type="SUPFAM" id="SSF55073">
    <property type="entry name" value="Nucleotide cyclase"/>
    <property type="match status" value="1"/>
</dbReference>
<dbReference type="EMBL" id="JAKGTI010000002">
    <property type="protein sequence ID" value="MCF4098708.1"/>
    <property type="molecule type" value="Genomic_DNA"/>
</dbReference>
<keyword evidence="1" id="KW-1133">Transmembrane helix</keyword>
<dbReference type="InterPro" id="IPR000160">
    <property type="entry name" value="GGDEF_dom"/>
</dbReference>
<accession>A0ABS9E752</accession>
<proteinExistence type="predicted"/>
<dbReference type="InterPro" id="IPR007892">
    <property type="entry name" value="CHASE4"/>
</dbReference>
<gene>
    <name evidence="3" type="ORF">L1I42_09435</name>
</gene>
<keyword evidence="4" id="KW-1185">Reference proteome</keyword>
<dbReference type="PANTHER" id="PTHR44757">
    <property type="entry name" value="DIGUANYLATE CYCLASE DGCP"/>
    <property type="match status" value="1"/>
</dbReference>
<feature type="domain" description="GGDEF" evidence="2">
    <location>
        <begin position="344"/>
        <end position="477"/>
    </location>
</feature>
<dbReference type="SMART" id="SM00267">
    <property type="entry name" value="GGDEF"/>
    <property type="match status" value="1"/>
</dbReference>
<protein>
    <submittedName>
        <fullName evidence="3">Diguanylate cyclase</fullName>
        <ecNumber evidence="3">2.7.7.65</ecNumber>
    </submittedName>
</protein>
<dbReference type="Pfam" id="PF00990">
    <property type="entry name" value="GGDEF"/>
    <property type="match status" value="1"/>
</dbReference>
<dbReference type="GO" id="GO:0052621">
    <property type="term" value="F:diguanylate cyclase activity"/>
    <property type="evidence" value="ECO:0007669"/>
    <property type="project" value="UniProtKB-EC"/>
</dbReference>
<evidence type="ECO:0000313" key="4">
    <source>
        <dbReference type="Proteomes" id="UP001201217"/>
    </source>
</evidence>
<dbReference type="PANTHER" id="PTHR44757:SF2">
    <property type="entry name" value="BIOFILM ARCHITECTURE MAINTENANCE PROTEIN MBAA"/>
    <property type="match status" value="1"/>
</dbReference>
<dbReference type="Proteomes" id="UP001201217">
    <property type="component" value="Unassembled WGS sequence"/>
</dbReference>
<evidence type="ECO:0000256" key="1">
    <source>
        <dbReference type="SAM" id="Phobius"/>
    </source>
</evidence>
<dbReference type="Pfam" id="PF05228">
    <property type="entry name" value="CHASE4"/>
    <property type="match status" value="1"/>
</dbReference>
<feature type="transmembrane region" description="Helical" evidence="1">
    <location>
        <begin position="12"/>
        <end position="35"/>
    </location>
</feature>
<dbReference type="CDD" id="cd01949">
    <property type="entry name" value="GGDEF"/>
    <property type="match status" value="1"/>
</dbReference>
<keyword evidence="1" id="KW-0812">Transmembrane</keyword>
<dbReference type="InterPro" id="IPR052155">
    <property type="entry name" value="Biofilm_reg_signaling"/>
</dbReference>
<keyword evidence="3" id="KW-0548">Nucleotidyltransferase</keyword>
<dbReference type="InterPro" id="IPR043128">
    <property type="entry name" value="Rev_trsase/Diguanyl_cyclase"/>
</dbReference>
<keyword evidence="1" id="KW-0472">Membrane</keyword>
<dbReference type="RefSeq" id="WP_236114283.1">
    <property type="nucleotide sequence ID" value="NZ_JAKGTI010000002.1"/>
</dbReference>